<comment type="caution">
    <text evidence="2">The sequence shown here is derived from an EMBL/GenBank/DDBJ whole genome shotgun (WGS) entry which is preliminary data.</text>
</comment>
<feature type="region of interest" description="Disordered" evidence="1">
    <location>
        <begin position="1"/>
        <end position="51"/>
    </location>
</feature>
<evidence type="ECO:0000313" key="2">
    <source>
        <dbReference type="EMBL" id="MDQ0907906.1"/>
    </source>
</evidence>
<evidence type="ECO:0000256" key="1">
    <source>
        <dbReference type="SAM" id="MobiDB-lite"/>
    </source>
</evidence>
<feature type="compositionally biased region" description="Basic residues" evidence="1">
    <location>
        <begin position="1"/>
        <end position="10"/>
    </location>
</feature>
<dbReference type="RefSeq" id="WP_306986861.1">
    <property type="nucleotide sequence ID" value="NZ_JAUSZV010000005.1"/>
</dbReference>
<proteinExistence type="predicted"/>
<reference evidence="2" key="1">
    <citation type="submission" date="2023-07" db="EMBL/GenBank/DDBJ databases">
        <title>Comparative genomics of wheat-associated soil bacteria to identify genetic determinants of phenazine resistance.</title>
        <authorList>
            <person name="Mouncey N."/>
        </authorList>
    </citation>
    <scope>NUCLEOTIDE SEQUENCE</scope>
    <source>
        <strain evidence="2">V4I22</strain>
    </source>
</reference>
<evidence type="ECO:0008006" key="4">
    <source>
        <dbReference type="Google" id="ProtNLM"/>
    </source>
</evidence>
<sequence length="51" mass="5743">MSVRTLRRRIAASPTCSAPDVDVEGENLRRRLASRTDPNQDPDKDKQLIHG</sequence>
<dbReference type="EMBL" id="JAUSZV010000005">
    <property type="protein sequence ID" value="MDQ0907906.1"/>
    <property type="molecule type" value="Genomic_DNA"/>
</dbReference>
<name>A0AAW8FCQ5_9ACTN</name>
<organism evidence="2 3">
    <name type="scientific">Streptomyces canus</name>
    <dbReference type="NCBI Taxonomy" id="58343"/>
    <lineage>
        <taxon>Bacteria</taxon>
        <taxon>Bacillati</taxon>
        <taxon>Actinomycetota</taxon>
        <taxon>Actinomycetes</taxon>
        <taxon>Kitasatosporales</taxon>
        <taxon>Streptomycetaceae</taxon>
        <taxon>Streptomyces</taxon>
        <taxon>Streptomyces aurantiacus group</taxon>
    </lineage>
</organism>
<evidence type="ECO:0000313" key="3">
    <source>
        <dbReference type="Proteomes" id="UP001234216"/>
    </source>
</evidence>
<dbReference type="Proteomes" id="UP001234216">
    <property type="component" value="Unassembled WGS sequence"/>
</dbReference>
<gene>
    <name evidence="2" type="ORF">QFZ22_003891</name>
</gene>
<accession>A0AAW8FCQ5</accession>
<protein>
    <recommendedName>
        <fullName evidence="4">Integrase</fullName>
    </recommendedName>
</protein>
<dbReference type="AlphaFoldDB" id="A0AAW8FCQ5"/>
<feature type="compositionally biased region" description="Basic and acidic residues" evidence="1">
    <location>
        <begin position="41"/>
        <end position="51"/>
    </location>
</feature>